<dbReference type="InterPro" id="IPR023210">
    <property type="entry name" value="NADP_OxRdtase_dom"/>
</dbReference>
<feature type="domain" description="NADP-dependent oxidoreductase" evidence="2">
    <location>
        <begin position="29"/>
        <end position="346"/>
    </location>
</feature>
<comment type="caution">
    <text evidence="3">The sequence shown here is derived from an EMBL/GenBank/DDBJ whole genome shotgun (WGS) entry which is preliminary data.</text>
</comment>
<dbReference type="GO" id="GO:0005829">
    <property type="term" value="C:cytosol"/>
    <property type="evidence" value="ECO:0007669"/>
    <property type="project" value="UniProtKB-ARBA"/>
</dbReference>
<dbReference type="GO" id="GO:0016491">
    <property type="term" value="F:oxidoreductase activity"/>
    <property type="evidence" value="ECO:0007669"/>
    <property type="project" value="UniProtKB-KW"/>
</dbReference>
<dbReference type="Gene3D" id="3.20.20.100">
    <property type="entry name" value="NADP-dependent oxidoreductase domain"/>
    <property type="match status" value="1"/>
</dbReference>
<dbReference type="Proteomes" id="UP000788993">
    <property type="component" value="Unassembled WGS sequence"/>
</dbReference>
<dbReference type="SUPFAM" id="SSF51430">
    <property type="entry name" value="NAD(P)-linked oxidoreductase"/>
    <property type="match status" value="1"/>
</dbReference>
<organism evidence="3 4">
    <name type="scientific">Ogataea polymorpha</name>
    <dbReference type="NCBI Taxonomy" id="460523"/>
    <lineage>
        <taxon>Eukaryota</taxon>
        <taxon>Fungi</taxon>
        <taxon>Dikarya</taxon>
        <taxon>Ascomycota</taxon>
        <taxon>Saccharomycotina</taxon>
        <taxon>Pichiomycetes</taxon>
        <taxon>Pichiales</taxon>
        <taxon>Pichiaceae</taxon>
        <taxon>Ogataea</taxon>
    </lineage>
</organism>
<reference evidence="3" key="1">
    <citation type="journal article" date="2021" name="Open Biol.">
        <title>Shared evolutionary footprints suggest mitochondrial oxidative damage underlies multiple complex I losses in fungi.</title>
        <authorList>
            <person name="Schikora-Tamarit M.A."/>
            <person name="Marcet-Houben M."/>
            <person name="Nosek J."/>
            <person name="Gabaldon T."/>
        </authorList>
    </citation>
    <scope>NUCLEOTIDE SEQUENCE</scope>
    <source>
        <strain evidence="3">NCAIM Y.01608</strain>
    </source>
</reference>
<evidence type="ECO:0000256" key="1">
    <source>
        <dbReference type="ARBA" id="ARBA00023002"/>
    </source>
</evidence>
<dbReference type="PANTHER" id="PTHR43364">
    <property type="entry name" value="NADH-SPECIFIC METHYLGLYOXAL REDUCTASE-RELATED"/>
    <property type="match status" value="1"/>
</dbReference>
<evidence type="ECO:0000313" key="3">
    <source>
        <dbReference type="EMBL" id="KAH3672634.1"/>
    </source>
</evidence>
<dbReference type="CDD" id="cd19079">
    <property type="entry name" value="AKR_EcYajO-like"/>
    <property type="match status" value="1"/>
</dbReference>
<reference evidence="3" key="2">
    <citation type="submission" date="2021-01" db="EMBL/GenBank/DDBJ databases">
        <authorList>
            <person name="Schikora-Tamarit M.A."/>
        </authorList>
    </citation>
    <scope>NUCLEOTIDE SEQUENCE</scope>
    <source>
        <strain evidence="3">NCAIM Y.01608</strain>
    </source>
</reference>
<dbReference type="FunFam" id="3.20.20.100:FF:000004">
    <property type="entry name" value="Oxidoreductase, aldo/keto reductase"/>
    <property type="match status" value="1"/>
</dbReference>
<dbReference type="EMBL" id="JAEUBD010000753">
    <property type="protein sequence ID" value="KAH3672634.1"/>
    <property type="molecule type" value="Genomic_DNA"/>
</dbReference>
<protein>
    <recommendedName>
        <fullName evidence="2">NADP-dependent oxidoreductase domain-containing protein</fullName>
    </recommendedName>
</protein>
<keyword evidence="4" id="KW-1185">Reference proteome</keyword>
<gene>
    <name evidence="3" type="ORF">OGATHE_002279</name>
</gene>
<accession>A0A9P8TBG9</accession>
<dbReference type="InterPro" id="IPR036812">
    <property type="entry name" value="NAD(P)_OxRdtase_dom_sf"/>
</dbReference>
<sequence length="358" mass="41168">MSEPYSFKWSTIPEELYTRLGASGLQISKIVLGCMSYGRKSWFDYVIDDEERVFEIMKKAYDKGIRTFDTSPNYSNGFSEILIGRFLKKYNIDRRNVVILSKCYFPVSENDPDVNLIMPGTGEGSEYLNRMGLSRRAILDSVDKSIERLGTYIDLLQVHRFDTITPIAETMETLHEVVKSGKARYIGASTMRAYQFIEMQNTAEKHGWTKFISMQSYYSLFYREEEEELIAYCKKTGVGLIPWSPLAGGLLTRPVEKTYSTERSGDSFMNGYFGLAELTPNDKVLINRVQELSKKYDVSMATIATAWCLAKDHYPILGITKPERVDDALEAIKVHLTEDEVKYLEEPYVPRKLPHLYH</sequence>
<proteinExistence type="predicted"/>
<name>A0A9P8TBG9_9ASCO</name>
<dbReference type="InterPro" id="IPR050523">
    <property type="entry name" value="AKR_Detox_Biosynth"/>
</dbReference>
<dbReference type="PANTHER" id="PTHR43364:SF15">
    <property type="entry name" value="ARYL-ALCOHOL DEHYDROGENASE AAD16-RELATED"/>
    <property type="match status" value="1"/>
</dbReference>
<evidence type="ECO:0000259" key="2">
    <source>
        <dbReference type="Pfam" id="PF00248"/>
    </source>
</evidence>
<dbReference type="AlphaFoldDB" id="A0A9P8TBG9"/>
<keyword evidence="1" id="KW-0560">Oxidoreductase</keyword>
<evidence type="ECO:0000313" key="4">
    <source>
        <dbReference type="Proteomes" id="UP000788993"/>
    </source>
</evidence>
<dbReference type="Pfam" id="PF00248">
    <property type="entry name" value="Aldo_ket_red"/>
    <property type="match status" value="1"/>
</dbReference>